<evidence type="ECO:0000313" key="1">
    <source>
        <dbReference type="EMBL" id="SFQ32003.1"/>
    </source>
</evidence>
<evidence type="ECO:0000313" key="2">
    <source>
        <dbReference type="Proteomes" id="UP000199306"/>
    </source>
</evidence>
<keyword evidence="2" id="KW-1185">Reference proteome</keyword>
<dbReference type="STRING" id="1079859.SAMN04515674_1157"/>
<name>A0A1I5XJ55_9BACT</name>
<dbReference type="Proteomes" id="UP000199306">
    <property type="component" value="Unassembled WGS sequence"/>
</dbReference>
<organism evidence="1 2">
    <name type="scientific">Pseudarcicella hirudinis</name>
    <dbReference type="NCBI Taxonomy" id="1079859"/>
    <lineage>
        <taxon>Bacteria</taxon>
        <taxon>Pseudomonadati</taxon>
        <taxon>Bacteroidota</taxon>
        <taxon>Cytophagia</taxon>
        <taxon>Cytophagales</taxon>
        <taxon>Flectobacillaceae</taxon>
        <taxon>Pseudarcicella</taxon>
    </lineage>
</organism>
<dbReference type="AlphaFoldDB" id="A0A1I5XJ55"/>
<reference evidence="1 2" key="1">
    <citation type="submission" date="2016-10" db="EMBL/GenBank/DDBJ databases">
        <authorList>
            <person name="de Groot N.N."/>
        </authorList>
    </citation>
    <scope>NUCLEOTIDE SEQUENCE [LARGE SCALE GENOMIC DNA]</scope>
    <source>
        <strain evidence="2">E92,LMG 26720,CCM 7988</strain>
    </source>
</reference>
<accession>A0A1I5XJ55</accession>
<dbReference type="EMBL" id="FOXH01000015">
    <property type="protein sequence ID" value="SFQ32003.1"/>
    <property type="molecule type" value="Genomic_DNA"/>
</dbReference>
<dbReference type="OrthoDB" id="982713at2"/>
<sequence>MIQTFTQDDVIRYVYDETTEEENSLIQDGLVHDTEMLEFYLDMLDVKASLDKSYRDPSPKSLDAIFAYSRNSSTNPKRQSASIK</sequence>
<gene>
    <name evidence="1" type="ORF">SAMN04515674_1157</name>
</gene>
<proteinExistence type="predicted"/>
<protein>
    <submittedName>
        <fullName evidence="1">Uncharacterized protein</fullName>
    </submittedName>
</protein>